<gene>
    <name evidence="2" type="ORF">MF672_038855</name>
</gene>
<protein>
    <submittedName>
        <fullName evidence="2">Uncharacterized protein</fullName>
    </submittedName>
</protein>
<reference evidence="2 3" key="1">
    <citation type="submission" date="2022-04" db="EMBL/GenBank/DDBJ databases">
        <title>Genome draft of Actinomadura sp. ATCC 31491.</title>
        <authorList>
            <person name="Shi X."/>
            <person name="Du Y."/>
        </authorList>
    </citation>
    <scope>NUCLEOTIDE SEQUENCE [LARGE SCALE GENOMIC DNA]</scope>
    <source>
        <strain evidence="2 3">ATCC 31491</strain>
    </source>
</reference>
<evidence type="ECO:0000313" key="2">
    <source>
        <dbReference type="EMBL" id="MCK2219714.1"/>
    </source>
</evidence>
<comment type="caution">
    <text evidence="2">The sequence shown here is derived from an EMBL/GenBank/DDBJ whole genome shotgun (WGS) entry which is preliminary data.</text>
</comment>
<feature type="region of interest" description="Disordered" evidence="1">
    <location>
        <begin position="69"/>
        <end position="90"/>
    </location>
</feature>
<dbReference type="EMBL" id="JAKRKC020000002">
    <property type="protein sequence ID" value="MCK2219714.1"/>
    <property type="molecule type" value="Genomic_DNA"/>
</dbReference>
<evidence type="ECO:0000313" key="3">
    <source>
        <dbReference type="Proteomes" id="UP001317259"/>
    </source>
</evidence>
<dbReference type="RefSeq" id="WP_242375237.1">
    <property type="nucleotide sequence ID" value="NZ_JAKRKC020000002.1"/>
</dbReference>
<keyword evidence="3" id="KW-1185">Reference proteome</keyword>
<evidence type="ECO:0000256" key="1">
    <source>
        <dbReference type="SAM" id="MobiDB-lite"/>
    </source>
</evidence>
<accession>A0ABT0G533</accession>
<proteinExistence type="predicted"/>
<organism evidence="2 3">
    <name type="scientific">Actinomadura luzonensis</name>
    <dbReference type="NCBI Taxonomy" id="2805427"/>
    <lineage>
        <taxon>Bacteria</taxon>
        <taxon>Bacillati</taxon>
        <taxon>Actinomycetota</taxon>
        <taxon>Actinomycetes</taxon>
        <taxon>Streptosporangiales</taxon>
        <taxon>Thermomonosporaceae</taxon>
        <taxon>Actinomadura</taxon>
    </lineage>
</organism>
<name>A0ABT0G533_9ACTN</name>
<sequence length="113" mass="13083">MTHWFVIETGDNAGRPHLQGWLETAIKGADGWLSYAICPRCHAMVQVSGTYGDQTWAHEQWHAATDFPIPKEVRDRVTTPPTPDDSMEERLRELEQESRAAYEWQMELRDRGE</sequence>
<dbReference type="Proteomes" id="UP001317259">
    <property type="component" value="Unassembled WGS sequence"/>
</dbReference>